<organism evidence="2 3">
    <name type="scientific">Corynebacterium propinquum</name>
    <dbReference type="NCBI Taxonomy" id="43769"/>
    <lineage>
        <taxon>Bacteria</taxon>
        <taxon>Bacillati</taxon>
        <taxon>Actinomycetota</taxon>
        <taxon>Actinomycetes</taxon>
        <taxon>Mycobacteriales</taxon>
        <taxon>Corynebacteriaceae</taxon>
        <taxon>Corynebacterium</taxon>
    </lineage>
</organism>
<keyword evidence="1" id="KW-0472">Membrane</keyword>
<protein>
    <recommendedName>
        <fullName evidence="4">Cell wall anchor protein</fullName>
    </recommendedName>
</protein>
<feature type="transmembrane region" description="Helical" evidence="1">
    <location>
        <begin position="55"/>
        <end position="73"/>
    </location>
</feature>
<keyword evidence="1" id="KW-0812">Transmembrane</keyword>
<proteinExistence type="predicted"/>
<feature type="transmembrane region" description="Helical" evidence="1">
    <location>
        <begin position="20"/>
        <end position="39"/>
    </location>
</feature>
<evidence type="ECO:0000313" key="2">
    <source>
        <dbReference type="EMBL" id="MDK4324966.1"/>
    </source>
</evidence>
<keyword evidence="1" id="KW-1133">Transmembrane helix</keyword>
<evidence type="ECO:0008006" key="4">
    <source>
        <dbReference type="Google" id="ProtNLM"/>
    </source>
</evidence>
<reference evidence="2" key="1">
    <citation type="submission" date="2023-05" db="EMBL/GenBank/DDBJ databases">
        <title>Metabolic capabilities are highly conserved among human nasal-associated Corynebacterium species in pangenomic analyses.</title>
        <authorList>
            <person name="Tran T.H."/>
            <person name="Roberts A.Q."/>
            <person name="Escapa I.F."/>
            <person name="Gao W."/>
            <person name="Conlan S."/>
            <person name="Kong H."/>
            <person name="Segre J.A."/>
            <person name="Kelly M.S."/>
            <person name="Lemon K.P."/>
        </authorList>
    </citation>
    <scope>NUCLEOTIDE SEQUENCE</scope>
    <source>
        <strain evidence="2">KPL2654</strain>
    </source>
</reference>
<evidence type="ECO:0000313" key="3">
    <source>
        <dbReference type="Proteomes" id="UP001226160"/>
    </source>
</evidence>
<sequence>MSTQGSQRSHTAGAFDIRNVIGALLGLYGLILLLSFFFLDPGVDAATGAAKDSSYNLWTGVAMLVAAGVFFWWTKANPIKIDEAGTEADAGIAADAAAEPQSGDSTTR</sequence>
<gene>
    <name evidence="2" type="ORF">QPX54_00295</name>
</gene>
<name>A0AAP4BSZ2_9CORY</name>
<dbReference type="RefSeq" id="WP_284589377.1">
    <property type="nucleotide sequence ID" value="NZ_JASNVP010000001.1"/>
</dbReference>
<dbReference type="AlphaFoldDB" id="A0AAP4BSZ2"/>
<accession>A0AAP4BSZ2</accession>
<comment type="caution">
    <text evidence="2">The sequence shown here is derived from an EMBL/GenBank/DDBJ whole genome shotgun (WGS) entry which is preliminary data.</text>
</comment>
<dbReference type="EMBL" id="JASNVP010000001">
    <property type="protein sequence ID" value="MDK4324966.1"/>
    <property type="molecule type" value="Genomic_DNA"/>
</dbReference>
<evidence type="ECO:0000256" key="1">
    <source>
        <dbReference type="SAM" id="Phobius"/>
    </source>
</evidence>
<dbReference type="Proteomes" id="UP001226160">
    <property type="component" value="Unassembled WGS sequence"/>
</dbReference>